<protein>
    <submittedName>
        <fullName evidence="1">Uncharacterized protein</fullName>
    </submittedName>
</protein>
<organism evidence="1 2">
    <name type="scientific">Bugula neritina</name>
    <name type="common">Brown bryozoan</name>
    <name type="synonym">Sertularia neritina</name>
    <dbReference type="NCBI Taxonomy" id="10212"/>
    <lineage>
        <taxon>Eukaryota</taxon>
        <taxon>Metazoa</taxon>
        <taxon>Spiralia</taxon>
        <taxon>Lophotrochozoa</taxon>
        <taxon>Bryozoa</taxon>
        <taxon>Gymnolaemata</taxon>
        <taxon>Cheilostomatida</taxon>
        <taxon>Flustrina</taxon>
        <taxon>Buguloidea</taxon>
        <taxon>Bugulidae</taxon>
        <taxon>Bugula</taxon>
    </lineage>
</organism>
<sequence>MELPTFGLAHKFNVYHEIFDISVIFMNMLEEDNIKSTVIGLVEGAFGVATAVMNNTSTVCEEEDDLILSKCPFIL</sequence>
<gene>
    <name evidence="1" type="ORF">EB796_011278</name>
</gene>
<proteinExistence type="predicted"/>
<evidence type="ECO:0000313" key="1">
    <source>
        <dbReference type="EMBL" id="KAF6030437.1"/>
    </source>
</evidence>
<keyword evidence="2" id="KW-1185">Reference proteome</keyword>
<name>A0A7J7JWV4_BUGNE</name>
<accession>A0A7J7JWV4</accession>
<reference evidence="1" key="1">
    <citation type="submission" date="2020-06" db="EMBL/GenBank/DDBJ databases">
        <title>Draft genome of Bugula neritina, a colonial animal packing powerful symbionts and potential medicines.</title>
        <authorList>
            <person name="Rayko M."/>
        </authorList>
    </citation>
    <scope>NUCLEOTIDE SEQUENCE [LARGE SCALE GENOMIC DNA]</scope>
    <source>
        <strain evidence="1">Kwan_BN1</strain>
    </source>
</reference>
<dbReference type="AlphaFoldDB" id="A0A7J7JWV4"/>
<dbReference type="Proteomes" id="UP000593567">
    <property type="component" value="Unassembled WGS sequence"/>
</dbReference>
<dbReference type="EMBL" id="VXIV02001709">
    <property type="protein sequence ID" value="KAF6030437.1"/>
    <property type="molecule type" value="Genomic_DNA"/>
</dbReference>
<comment type="caution">
    <text evidence="1">The sequence shown here is derived from an EMBL/GenBank/DDBJ whole genome shotgun (WGS) entry which is preliminary data.</text>
</comment>
<evidence type="ECO:0000313" key="2">
    <source>
        <dbReference type="Proteomes" id="UP000593567"/>
    </source>
</evidence>